<dbReference type="RefSeq" id="WP_086089197.1">
    <property type="nucleotide sequence ID" value="NZ_CP021112.1"/>
</dbReference>
<evidence type="ECO:0000256" key="2">
    <source>
        <dbReference type="ARBA" id="ARBA00009677"/>
    </source>
</evidence>
<comment type="similarity">
    <text evidence="2 4">Belongs to the flagella basal body rod proteins family.</text>
</comment>
<comment type="subcellular location">
    <subcellularLocation>
        <location evidence="1 4">Bacterial flagellum basal body</location>
    </subcellularLocation>
</comment>
<dbReference type="OrthoDB" id="9804559at2"/>
<dbReference type="PANTHER" id="PTHR30435">
    <property type="entry name" value="FLAGELLAR PROTEIN"/>
    <property type="match status" value="1"/>
</dbReference>
<dbReference type="InterPro" id="IPR010930">
    <property type="entry name" value="Flg_bb/hook_C_dom"/>
</dbReference>
<dbReference type="Proteomes" id="UP000194137">
    <property type="component" value="Chromosome"/>
</dbReference>
<organism evidence="8 9">
    <name type="scientific">Pseudorhodoplanes sinuspersici</name>
    <dbReference type="NCBI Taxonomy" id="1235591"/>
    <lineage>
        <taxon>Bacteria</taxon>
        <taxon>Pseudomonadati</taxon>
        <taxon>Pseudomonadota</taxon>
        <taxon>Alphaproteobacteria</taxon>
        <taxon>Hyphomicrobiales</taxon>
        <taxon>Pseudorhodoplanes</taxon>
    </lineage>
</organism>
<dbReference type="InterPro" id="IPR019776">
    <property type="entry name" value="Flagellar_basal_body_rod_CS"/>
</dbReference>
<keyword evidence="8" id="KW-0282">Flagellum</keyword>
<dbReference type="Pfam" id="PF22692">
    <property type="entry name" value="LlgE_F_G_D1"/>
    <property type="match status" value="1"/>
</dbReference>
<evidence type="ECO:0000259" key="7">
    <source>
        <dbReference type="Pfam" id="PF22692"/>
    </source>
</evidence>
<dbReference type="NCBIfam" id="TIGR02490">
    <property type="entry name" value="flgF"/>
    <property type="match status" value="1"/>
</dbReference>
<evidence type="ECO:0000256" key="3">
    <source>
        <dbReference type="ARBA" id="ARBA00023143"/>
    </source>
</evidence>
<evidence type="ECO:0000259" key="6">
    <source>
        <dbReference type="Pfam" id="PF06429"/>
    </source>
</evidence>
<dbReference type="NCBIfam" id="TIGR03506">
    <property type="entry name" value="FlgEFG_subfam"/>
    <property type="match status" value="1"/>
</dbReference>
<sequence>MANASLIGLSRQMALRRELDVVSNNVANINTTGFKGDTAVFEEYVMPKARHDGFPGKHSKLSYVHDRATWHDLTQGPLRQTGNPLDVAIDGKDFFVVQTPQGERYTRNGSFQINSTGELVTSQGYRVMGEAGPIQFQTDDKDIIINRDGTIAVPDGTRGKLRLVSFEDAQRLRKDGFSTFSAPNGVVPQASQLPHVIQGSIEQSNVKGIVEMTRLIEVTRAYTQTATLLQQHGDMRKSSIERLAEVPA</sequence>
<keyword evidence="8" id="KW-0969">Cilium</keyword>
<dbReference type="InterPro" id="IPR020013">
    <property type="entry name" value="Flagellar_FlgE/F/G"/>
</dbReference>
<proteinExistence type="inferred from homology"/>
<feature type="domain" description="Flagellar basal-body/hook protein C-terminal" evidence="6">
    <location>
        <begin position="198"/>
        <end position="240"/>
    </location>
</feature>
<accession>A0A1W6ZU19</accession>
<name>A0A1W6ZU19_9HYPH</name>
<dbReference type="Pfam" id="PF00460">
    <property type="entry name" value="Flg_bb_rod"/>
    <property type="match status" value="1"/>
</dbReference>
<protein>
    <recommendedName>
        <fullName evidence="4">Flagellar basal-body rod protein FlgF</fullName>
    </recommendedName>
</protein>
<dbReference type="GO" id="GO:0030694">
    <property type="term" value="C:bacterial-type flagellum basal body, rod"/>
    <property type="evidence" value="ECO:0007669"/>
    <property type="project" value="UniProtKB-UniRule"/>
</dbReference>
<evidence type="ECO:0000313" key="9">
    <source>
        <dbReference type="Proteomes" id="UP000194137"/>
    </source>
</evidence>
<dbReference type="EMBL" id="CP021112">
    <property type="protein sequence ID" value="ARQ00803.1"/>
    <property type="molecule type" value="Genomic_DNA"/>
</dbReference>
<dbReference type="SUPFAM" id="SSF117143">
    <property type="entry name" value="Flagellar hook protein flgE"/>
    <property type="match status" value="1"/>
</dbReference>
<reference evidence="8 9" key="1">
    <citation type="submission" date="2017-05" db="EMBL/GenBank/DDBJ databases">
        <title>Full genome sequence of Pseudorhodoplanes sinuspersici.</title>
        <authorList>
            <person name="Dastgheib S.M.M."/>
            <person name="Shavandi M."/>
            <person name="Tirandaz H."/>
        </authorList>
    </citation>
    <scope>NUCLEOTIDE SEQUENCE [LARGE SCALE GENOMIC DNA]</scope>
    <source>
        <strain evidence="8 9">RIPI110</strain>
    </source>
</reference>
<evidence type="ECO:0000259" key="5">
    <source>
        <dbReference type="Pfam" id="PF00460"/>
    </source>
</evidence>
<dbReference type="KEGG" id="psin:CAK95_18195"/>
<comment type="subunit">
    <text evidence="4">The basal body constitutes a major portion of the flagellar organelle and consists of five rings (E,L,P,S, and M) mounted on a central rod. The rod consists of about 26 subunits of FlgG in the distal portion, and FlgB, FlgC and FlgF are thought to build up the proximal portion of the rod with about 6 subunits each.</text>
</comment>
<dbReference type="AlphaFoldDB" id="A0A1W6ZU19"/>
<feature type="domain" description="Flagellar hook protein FlgE/F/G-like D1" evidence="7">
    <location>
        <begin position="88"/>
        <end position="152"/>
    </location>
</feature>
<dbReference type="InterPro" id="IPR012836">
    <property type="entry name" value="FlgF"/>
</dbReference>
<dbReference type="InterPro" id="IPR053967">
    <property type="entry name" value="LlgE_F_G-like_D1"/>
</dbReference>
<dbReference type="Pfam" id="PF06429">
    <property type="entry name" value="Flg_bbr_C"/>
    <property type="match status" value="1"/>
</dbReference>
<keyword evidence="3 4" id="KW-0975">Bacterial flagellum</keyword>
<evidence type="ECO:0000256" key="4">
    <source>
        <dbReference type="RuleBase" id="RU362116"/>
    </source>
</evidence>
<dbReference type="NCBIfam" id="NF009331">
    <property type="entry name" value="PRK12689.1"/>
    <property type="match status" value="1"/>
</dbReference>
<dbReference type="PANTHER" id="PTHR30435:SF19">
    <property type="entry name" value="FLAGELLAR BASAL-BODY ROD PROTEIN FLGG"/>
    <property type="match status" value="1"/>
</dbReference>
<dbReference type="InterPro" id="IPR037925">
    <property type="entry name" value="FlgE/F/G-like"/>
</dbReference>
<keyword evidence="9" id="KW-1185">Reference proteome</keyword>
<dbReference type="PROSITE" id="PS00588">
    <property type="entry name" value="FLAGELLA_BB_ROD"/>
    <property type="match status" value="1"/>
</dbReference>
<dbReference type="STRING" id="1235591.CAK95_18195"/>
<keyword evidence="8" id="KW-0966">Cell projection</keyword>
<evidence type="ECO:0000256" key="1">
    <source>
        <dbReference type="ARBA" id="ARBA00004117"/>
    </source>
</evidence>
<dbReference type="GO" id="GO:0071978">
    <property type="term" value="P:bacterial-type flagellum-dependent swarming motility"/>
    <property type="evidence" value="ECO:0007669"/>
    <property type="project" value="TreeGrafter"/>
</dbReference>
<gene>
    <name evidence="8" type="ORF">CAK95_18195</name>
</gene>
<feature type="domain" description="Flagellar basal body rod protein N-terminal" evidence="5">
    <location>
        <begin position="7"/>
        <end position="35"/>
    </location>
</feature>
<evidence type="ECO:0000313" key="8">
    <source>
        <dbReference type="EMBL" id="ARQ00803.1"/>
    </source>
</evidence>
<dbReference type="InterPro" id="IPR001444">
    <property type="entry name" value="Flag_bb_rod_N"/>
</dbReference>